<dbReference type="GO" id="GO:0003700">
    <property type="term" value="F:DNA-binding transcription factor activity"/>
    <property type="evidence" value="ECO:0007669"/>
    <property type="project" value="InterPro"/>
</dbReference>
<dbReference type="InterPro" id="IPR009057">
    <property type="entry name" value="Homeodomain-like_sf"/>
</dbReference>
<dbReference type="GO" id="GO:0005737">
    <property type="term" value="C:cytoplasm"/>
    <property type="evidence" value="ECO:0007669"/>
    <property type="project" value="UniProtKB-SubCell"/>
</dbReference>
<evidence type="ECO:0000256" key="7">
    <source>
        <dbReference type="ARBA" id="ARBA00023125"/>
    </source>
</evidence>
<dbReference type="SUPFAM" id="SSF46689">
    <property type="entry name" value="Homeodomain-like"/>
    <property type="match status" value="2"/>
</dbReference>
<dbReference type="OrthoDB" id="9794370at2"/>
<keyword evidence="14" id="KW-1185">Reference proteome</keyword>
<dbReference type="Proteomes" id="UP000199659">
    <property type="component" value="Unassembled WGS sequence"/>
</dbReference>
<evidence type="ECO:0000256" key="5">
    <source>
        <dbReference type="ARBA" id="ARBA00023012"/>
    </source>
</evidence>
<dbReference type="PANTHER" id="PTHR42713">
    <property type="entry name" value="HISTIDINE KINASE-RELATED"/>
    <property type="match status" value="1"/>
</dbReference>
<dbReference type="Pfam" id="PF00072">
    <property type="entry name" value="Response_reg"/>
    <property type="match status" value="1"/>
</dbReference>
<evidence type="ECO:0000256" key="8">
    <source>
        <dbReference type="ARBA" id="ARBA00023163"/>
    </source>
</evidence>
<feature type="modified residue" description="4-aspartylphosphate" evidence="10">
    <location>
        <position position="55"/>
    </location>
</feature>
<keyword evidence="4 10" id="KW-0597">Phosphoprotein</keyword>
<feature type="domain" description="Response regulatory" evidence="12">
    <location>
        <begin position="3"/>
        <end position="120"/>
    </location>
</feature>
<dbReference type="PRINTS" id="PR00032">
    <property type="entry name" value="HTHARAC"/>
</dbReference>
<dbReference type="AlphaFoldDB" id="A0A1I6IFW0"/>
<accession>A0A1I6IFW0</accession>
<comment type="function">
    <text evidence="9">May play the central regulatory role in sporulation. It may be an element of the effector pathway responsible for the activation of sporulation genes in response to nutritional stress. Spo0A may act in concert with spo0H (a sigma factor) to control the expression of some genes that are critical to the sporulation process.</text>
</comment>
<evidence type="ECO:0000256" key="9">
    <source>
        <dbReference type="ARBA" id="ARBA00024867"/>
    </source>
</evidence>
<dbReference type="InterPro" id="IPR018062">
    <property type="entry name" value="HTH_AraC-typ_CS"/>
</dbReference>
<evidence type="ECO:0000259" key="12">
    <source>
        <dbReference type="PROSITE" id="PS50110"/>
    </source>
</evidence>
<sequence>MYKVMIVEDEEFIMQGICLIVDWEKLGLEVVHKAQDGTEAIDLWEQEKVDIIITDICMPQMGGLELLKKIREQSEQVRFIILSGYDQFEYARQAITLDVEDYILKPIDEEKLMQVLEDTVSKIQSLNKKKNYSIDELRKAGCLLKEPWDPEKAAIHMKELELALYQPCFAFATMKYKISTLKEDELASIYNYLVTEYKGDNMKVLFTEKDELLLLISWEEVGKKNPLAYFKKLQNQLEEKFDKPAFITVGPVLSQMQDLAKAYRHTRKLQRYLIIEGYGSCIDESYVCNRMHEDIDFDEDKLYNLIIHKDKEGAAAYLEDLIVNNITMEKYSIEVIDTTLVRVMILLQKIKDEFGIESASHQFYVTELLEEIYHADDISIIKGAIIVEMVELIELLQIENSQYSPVVKQIMAKVKNDYREDMSLKTLAGKYRMNPSYLGQIFLREVGCTFSQYLNNTRIKVARELILKTNMRMHDISNEIGYVDISYFYRMFRKYYGISPASLREIKSTTEEINTWQEVNQIEK</sequence>
<dbReference type="GO" id="GO:0000160">
    <property type="term" value="P:phosphorelay signal transduction system"/>
    <property type="evidence" value="ECO:0007669"/>
    <property type="project" value="UniProtKB-KW"/>
</dbReference>
<dbReference type="SMART" id="SM00448">
    <property type="entry name" value="REC"/>
    <property type="match status" value="1"/>
</dbReference>
<keyword evidence="7" id="KW-0238">DNA-binding</keyword>
<proteinExistence type="predicted"/>
<dbReference type="SMART" id="SM00342">
    <property type="entry name" value="HTH_ARAC"/>
    <property type="match status" value="1"/>
</dbReference>
<dbReference type="RefSeq" id="WP_092559424.1">
    <property type="nucleotide sequence ID" value="NZ_FOYZ01000002.1"/>
</dbReference>
<evidence type="ECO:0000256" key="2">
    <source>
        <dbReference type="ARBA" id="ARBA00018672"/>
    </source>
</evidence>
<evidence type="ECO:0000256" key="6">
    <source>
        <dbReference type="ARBA" id="ARBA00023015"/>
    </source>
</evidence>
<evidence type="ECO:0000313" key="13">
    <source>
        <dbReference type="EMBL" id="SFR65677.1"/>
    </source>
</evidence>
<dbReference type="SUPFAM" id="SSF52172">
    <property type="entry name" value="CheY-like"/>
    <property type="match status" value="1"/>
</dbReference>
<dbReference type="PANTHER" id="PTHR42713:SF3">
    <property type="entry name" value="TRANSCRIPTIONAL REGULATORY PROTEIN HPTR"/>
    <property type="match status" value="1"/>
</dbReference>
<dbReference type="EMBL" id="FOYZ01000002">
    <property type="protein sequence ID" value="SFR65677.1"/>
    <property type="molecule type" value="Genomic_DNA"/>
</dbReference>
<organism evidence="13 14">
    <name type="scientific">Anaeromicropila populeti</name>
    <dbReference type="NCBI Taxonomy" id="37658"/>
    <lineage>
        <taxon>Bacteria</taxon>
        <taxon>Bacillati</taxon>
        <taxon>Bacillota</taxon>
        <taxon>Clostridia</taxon>
        <taxon>Lachnospirales</taxon>
        <taxon>Lachnospiraceae</taxon>
        <taxon>Anaeromicropila</taxon>
    </lineage>
</organism>
<comment type="subcellular location">
    <subcellularLocation>
        <location evidence="1">Cytoplasm</location>
    </subcellularLocation>
</comment>
<dbReference type="CDD" id="cd17536">
    <property type="entry name" value="REC_YesN-like"/>
    <property type="match status" value="1"/>
</dbReference>
<reference evidence="13 14" key="1">
    <citation type="submission" date="2016-10" db="EMBL/GenBank/DDBJ databases">
        <authorList>
            <person name="de Groot N.N."/>
        </authorList>
    </citation>
    <scope>NUCLEOTIDE SEQUENCE [LARGE SCALE GENOMIC DNA]</scope>
    <source>
        <strain evidence="13 14">743A</strain>
    </source>
</reference>
<evidence type="ECO:0000256" key="3">
    <source>
        <dbReference type="ARBA" id="ARBA00022490"/>
    </source>
</evidence>
<dbReference type="InterPro" id="IPR011006">
    <property type="entry name" value="CheY-like_superfamily"/>
</dbReference>
<evidence type="ECO:0000259" key="11">
    <source>
        <dbReference type="PROSITE" id="PS01124"/>
    </source>
</evidence>
<dbReference type="PROSITE" id="PS50110">
    <property type="entry name" value="RESPONSE_REGULATORY"/>
    <property type="match status" value="1"/>
</dbReference>
<dbReference type="Gene3D" id="3.40.50.2300">
    <property type="match status" value="1"/>
</dbReference>
<keyword evidence="5" id="KW-0902">Two-component regulatory system</keyword>
<dbReference type="InterPro" id="IPR020449">
    <property type="entry name" value="Tscrpt_reg_AraC-type_HTH"/>
</dbReference>
<keyword evidence="6" id="KW-0805">Transcription regulation</keyword>
<gene>
    <name evidence="13" type="ORF">SAMN05661086_00826</name>
</gene>
<dbReference type="STRING" id="37658.SAMN05661086_00826"/>
<dbReference type="InterPro" id="IPR051552">
    <property type="entry name" value="HptR"/>
</dbReference>
<evidence type="ECO:0000256" key="1">
    <source>
        <dbReference type="ARBA" id="ARBA00004496"/>
    </source>
</evidence>
<dbReference type="GO" id="GO:0043565">
    <property type="term" value="F:sequence-specific DNA binding"/>
    <property type="evidence" value="ECO:0007669"/>
    <property type="project" value="InterPro"/>
</dbReference>
<dbReference type="InterPro" id="IPR001789">
    <property type="entry name" value="Sig_transdc_resp-reg_receiver"/>
</dbReference>
<dbReference type="PROSITE" id="PS00041">
    <property type="entry name" value="HTH_ARAC_FAMILY_1"/>
    <property type="match status" value="1"/>
</dbReference>
<keyword evidence="8" id="KW-0804">Transcription</keyword>
<evidence type="ECO:0000256" key="10">
    <source>
        <dbReference type="PROSITE-ProRule" id="PRU00169"/>
    </source>
</evidence>
<feature type="domain" description="HTH araC/xylS-type" evidence="11">
    <location>
        <begin position="408"/>
        <end position="506"/>
    </location>
</feature>
<protein>
    <recommendedName>
        <fullName evidence="2">Stage 0 sporulation protein A homolog</fullName>
    </recommendedName>
</protein>
<dbReference type="Pfam" id="PF12833">
    <property type="entry name" value="HTH_18"/>
    <property type="match status" value="1"/>
</dbReference>
<keyword evidence="3" id="KW-0963">Cytoplasm</keyword>
<dbReference type="Gene3D" id="1.10.10.60">
    <property type="entry name" value="Homeodomain-like"/>
    <property type="match status" value="2"/>
</dbReference>
<evidence type="ECO:0000313" key="14">
    <source>
        <dbReference type="Proteomes" id="UP000199659"/>
    </source>
</evidence>
<dbReference type="PROSITE" id="PS01124">
    <property type="entry name" value="HTH_ARAC_FAMILY_2"/>
    <property type="match status" value="1"/>
</dbReference>
<dbReference type="InterPro" id="IPR018060">
    <property type="entry name" value="HTH_AraC"/>
</dbReference>
<evidence type="ECO:0000256" key="4">
    <source>
        <dbReference type="ARBA" id="ARBA00022553"/>
    </source>
</evidence>
<name>A0A1I6IFW0_9FIRM</name>